<name>A0A4R5KAS4_9BACL</name>
<reference evidence="2 3" key="1">
    <citation type="submission" date="2019-03" db="EMBL/GenBank/DDBJ databases">
        <title>This is whole genome sequence of Paenibacillus sp MS74 strain.</title>
        <authorList>
            <person name="Trinh H.N."/>
        </authorList>
    </citation>
    <scope>NUCLEOTIDE SEQUENCE [LARGE SCALE GENOMIC DNA]</scope>
    <source>
        <strain evidence="2 3">MS74</strain>
    </source>
</reference>
<dbReference type="PROSITE" id="PS51257">
    <property type="entry name" value="PROKAR_LIPOPROTEIN"/>
    <property type="match status" value="1"/>
</dbReference>
<proteinExistence type="predicted"/>
<feature type="signal peptide" evidence="1">
    <location>
        <begin position="1"/>
        <end position="29"/>
    </location>
</feature>
<dbReference type="PANTHER" id="PTHR43649:SF12">
    <property type="entry name" value="DIACETYLCHITOBIOSE BINDING PROTEIN DASA"/>
    <property type="match status" value="1"/>
</dbReference>
<comment type="caution">
    <text evidence="2">The sequence shown here is derived from an EMBL/GenBank/DDBJ whole genome shotgun (WGS) entry which is preliminary data.</text>
</comment>
<dbReference type="CDD" id="cd13580">
    <property type="entry name" value="PBP2_AlgQ_like_1"/>
    <property type="match status" value="1"/>
</dbReference>
<keyword evidence="1" id="KW-0732">Signal</keyword>
<evidence type="ECO:0000256" key="1">
    <source>
        <dbReference type="SAM" id="SignalP"/>
    </source>
</evidence>
<evidence type="ECO:0000313" key="3">
    <source>
        <dbReference type="Proteomes" id="UP000295636"/>
    </source>
</evidence>
<gene>
    <name evidence="2" type="ORF">E1757_30995</name>
</gene>
<dbReference type="PANTHER" id="PTHR43649">
    <property type="entry name" value="ARABINOSE-BINDING PROTEIN-RELATED"/>
    <property type="match status" value="1"/>
</dbReference>
<dbReference type="Gene3D" id="3.40.190.10">
    <property type="entry name" value="Periplasmic binding protein-like II"/>
    <property type="match status" value="3"/>
</dbReference>
<dbReference type="AlphaFoldDB" id="A0A4R5KAS4"/>
<evidence type="ECO:0000313" key="2">
    <source>
        <dbReference type="EMBL" id="TDF91982.1"/>
    </source>
</evidence>
<dbReference type="SUPFAM" id="SSF53850">
    <property type="entry name" value="Periplasmic binding protein-like II"/>
    <property type="match status" value="1"/>
</dbReference>
<dbReference type="Proteomes" id="UP000295636">
    <property type="component" value="Unassembled WGS sequence"/>
</dbReference>
<dbReference type="EMBL" id="SMRT01000023">
    <property type="protein sequence ID" value="TDF91982.1"/>
    <property type="molecule type" value="Genomic_DNA"/>
</dbReference>
<organism evidence="2 3">
    <name type="scientific">Paenibacillus piri</name>
    <dbReference type="NCBI Taxonomy" id="2547395"/>
    <lineage>
        <taxon>Bacteria</taxon>
        <taxon>Bacillati</taxon>
        <taxon>Bacillota</taxon>
        <taxon>Bacilli</taxon>
        <taxon>Bacillales</taxon>
        <taxon>Paenibacillaceae</taxon>
        <taxon>Paenibacillus</taxon>
    </lineage>
</organism>
<feature type="chain" id="PRO_5038579650" evidence="1">
    <location>
        <begin position="30"/>
        <end position="555"/>
    </location>
</feature>
<dbReference type="OrthoDB" id="9787283at2"/>
<keyword evidence="3" id="KW-1185">Reference proteome</keyword>
<dbReference type="InterPro" id="IPR050490">
    <property type="entry name" value="Bact_solute-bd_prot1"/>
</dbReference>
<dbReference type="RefSeq" id="WP_133235600.1">
    <property type="nucleotide sequence ID" value="NZ_SMRT01000023.1"/>
</dbReference>
<sequence length="555" mass="61746">MKKMKMNGYCALLSTVMLAGLLAACTAKNGDDAAKADSSDKYKADGPRLGYKYDPTVTISMGRLNIPTIKYKEGENIQDNVHTRWMKNELGIDLKTPWTVQGWDNLNAKVRLLLSANEELPDLMLIQDPLLLEELIDAGKIMAVDDYFNKWASPTVKEAFSVDPAAWYVTKRNDKHYGIPTLTSGVPGGRLMFIRNDWLNKLGLQPPKTIDELEKVLDAFVTKDPGGNGAKNTIGLTAGLKNSLIEQTADVSPIFGAYGAIPSQWMKLKNGEIGYGSVQPEIKPALAKLREWMAKGYLTKEVALSDGTKASEAFAAGKAGVMFGPHHTNLNSAKNLLKNVPGASYDFYALPTGPDGKVGYAGEKSYSSVMVINKNFKYMDAFMLYLNSLYEFWNPQGTLFRYGLADGYDYVMVNGKPEYNVPGGKQEVKDKHLTNNRAYFPGKEAVIYKKLHEGGKAESSIEKEFEAFGPMQIKAGHLSNNVYKNTEVPTIFTGAATKTMKAKWERLEKMEKEMFFRIIYGEAPLEDYDKFVQDWKAGGGEQITKEVNDWYNSVK</sequence>
<accession>A0A4R5KAS4</accession>
<protein>
    <submittedName>
        <fullName evidence="2">Extracellular solute-binding protein</fullName>
    </submittedName>
</protein>